<dbReference type="EMBL" id="VTPC01086163">
    <property type="protein sequence ID" value="KAF2886855.1"/>
    <property type="molecule type" value="Genomic_DNA"/>
</dbReference>
<dbReference type="OrthoDB" id="6770474at2759"/>
<reference evidence="1" key="1">
    <citation type="submission" date="2019-08" db="EMBL/GenBank/DDBJ databases">
        <title>The genome of the North American firefly Photinus pyralis.</title>
        <authorList>
            <consortium name="Photinus pyralis genome working group"/>
            <person name="Fallon T.R."/>
            <person name="Sander Lower S.E."/>
            <person name="Weng J.-K."/>
        </authorList>
    </citation>
    <scope>NUCLEOTIDE SEQUENCE</scope>
    <source>
        <strain evidence="1">TRF0915ILg1</strain>
        <tissue evidence="1">Whole body</tissue>
    </source>
</reference>
<name>A0A8K0CNB7_IGNLU</name>
<organism evidence="1 2">
    <name type="scientific">Ignelater luminosus</name>
    <name type="common">Cucubano</name>
    <name type="synonym">Pyrophorus luminosus</name>
    <dbReference type="NCBI Taxonomy" id="2038154"/>
    <lineage>
        <taxon>Eukaryota</taxon>
        <taxon>Metazoa</taxon>
        <taxon>Ecdysozoa</taxon>
        <taxon>Arthropoda</taxon>
        <taxon>Hexapoda</taxon>
        <taxon>Insecta</taxon>
        <taxon>Pterygota</taxon>
        <taxon>Neoptera</taxon>
        <taxon>Endopterygota</taxon>
        <taxon>Coleoptera</taxon>
        <taxon>Polyphaga</taxon>
        <taxon>Elateriformia</taxon>
        <taxon>Elateroidea</taxon>
        <taxon>Elateridae</taxon>
        <taxon>Agrypninae</taxon>
        <taxon>Pyrophorini</taxon>
        <taxon>Ignelater</taxon>
    </lineage>
</organism>
<proteinExistence type="predicted"/>
<sequence length="235" mass="26626">MYQETQDNSENSVADLEQKIEMTVDDIIATVMKIMQLSGKQQKEKDDSSTKHRGLGTQAWVENQDVFQFGCRGVALLPREDLIQDIQLVQLNTQVPTSNASLIRIDSNNPEFVEHFELIIIQTVSNVGDNAFALENDVTYPANNNDMLFEPTNFSTPNDNSKDLQWPRYCGNNIGTLRYKSSLSNKDGFKTVKCRRKGKQAAALRLSKLHNGPVPINNDKKKKLMELLTLIDMEF</sequence>
<protein>
    <submittedName>
        <fullName evidence="1">Uncharacterized protein</fullName>
    </submittedName>
</protein>
<keyword evidence="2" id="KW-1185">Reference proteome</keyword>
<accession>A0A8K0CNB7</accession>
<gene>
    <name evidence="1" type="ORF">ILUMI_19319</name>
</gene>
<evidence type="ECO:0000313" key="1">
    <source>
        <dbReference type="EMBL" id="KAF2886855.1"/>
    </source>
</evidence>
<dbReference type="Proteomes" id="UP000801492">
    <property type="component" value="Unassembled WGS sequence"/>
</dbReference>
<comment type="caution">
    <text evidence="1">The sequence shown here is derived from an EMBL/GenBank/DDBJ whole genome shotgun (WGS) entry which is preliminary data.</text>
</comment>
<dbReference type="AlphaFoldDB" id="A0A8K0CNB7"/>
<evidence type="ECO:0000313" key="2">
    <source>
        <dbReference type="Proteomes" id="UP000801492"/>
    </source>
</evidence>